<evidence type="ECO:0000313" key="2">
    <source>
        <dbReference type="Proteomes" id="UP001057402"/>
    </source>
</evidence>
<evidence type="ECO:0000313" key="1">
    <source>
        <dbReference type="EMBL" id="KAI4382176.1"/>
    </source>
</evidence>
<comment type="caution">
    <text evidence="1">The sequence shown here is derived from an EMBL/GenBank/DDBJ whole genome shotgun (WGS) entry which is preliminary data.</text>
</comment>
<sequence>MSQLGSSGKPLGSMKLDQFLKHVYAAERSQGKEGMVNGNGGDRSGIPTSPLDRQTSLRLAGALSGRTSDEVWREIQLGKRRRSGTEAILHAREQTLEELPSEDFSAKARLFTDTSLSSSQGSETVASQMPRAGLVATSSAENLPPSSSYQRKREDQDVHNRSLERRLKRKIKNRESAARSRARKQAYHNELVTKVSLLEEENMKLKKEKEFDAQFPGEEESHVCTKYRLRRTCSASL</sequence>
<gene>
    <name evidence="1" type="ORF">MLD38_008173</name>
</gene>
<dbReference type="Proteomes" id="UP001057402">
    <property type="component" value="Chromosome 3"/>
</dbReference>
<accession>A0ACB9RWJ3</accession>
<proteinExistence type="predicted"/>
<protein>
    <submittedName>
        <fullName evidence="1">Uncharacterized protein</fullName>
    </submittedName>
</protein>
<dbReference type="EMBL" id="CM042882">
    <property type="protein sequence ID" value="KAI4382176.1"/>
    <property type="molecule type" value="Genomic_DNA"/>
</dbReference>
<reference evidence="2" key="1">
    <citation type="journal article" date="2023" name="Front. Plant Sci.">
        <title>Chromosomal-level genome assembly of Melastoma candidum provides insights into trichome evolution.</title>
        <authorList>
            <person name="Zhong Y."/>
            <person name="Wu W."/>
            <person name="Sun C."/>
            <person name="Zou P."/>
            <person name="Liu Y."/>
            <person name="Dai S."/>
            <person name="Zhou R."/>
        </authorList>
    </citation>
    <scope>NUCLEOTIDE SEQUENCE [LARGE SCALE GENOMIC DNA]</scope>
</reference>
<name>A0ACB9RWJ3_9MYRT</name>
<keyword evidence="2" id="KW-1185">Reference proteome</keyword>
<organism evidence="1 2">
    <name type="scientific">Melastoma candidum</name>
    <dbReference type="NCBI Taxonomy" id="119954"/>
    <lineage>
        <taxon>Eukaryota</taxon>
        <taxon>Viridiplantae</taxon>
        <taxon>Streptophyta</taxon>
        <taxon>Embryophyta</taxon>
        <taxon>Tracheophyta</taxon>
        <taxon>Spermatophyta</taxon>
        <taxon>Magnoliopsida</taxon>
        <taxon>eudicotyledons</taxon>
        <taxon>Gunneridae</taxon>
        <taxon>Pentapetalae</taxon>
        <taxon>rosids</taxon>
        <taxon>malvids</taxon>
        <taxon>Myrtales</taxon>
        <taxon>Melastomataceae</taxon>
        <taxon>Melastomatoideae</taxon>
        <taxon>Melastomateae</taxon>
        <taxon>Melastoma</taxon>
    </lineage>
</organism>